<accession>A0A1J6IB93</accession>
<evidence type="ECO:0000256" key="7">
    <source>
        <dbReference type="ARBA" id="ARBA00022801"/>
    </source>
</evidence>
<evidence type="ECO:0000256" key="11">
    <source>
        <dbReference type="RuleBase" id="RU004335"/>
    </source>
</evidence>
<dbReference type="SMR" id="A0A1J6IB93"/>
<dbReference type="OMA" id="WPTQADP"/>
<dbReference type="GO" id="GO:0005975">
    <property type="term" value="P:carbohydrate metabolic process"/>
    <property type="evidence" value="ECO:0007669"/>
    <property type="project" value="InterPro"/>
</dbReference>
<evidence type="ECO:0000256" key="8">
    <source>
        <dbReference type="ARBA" id="ARBA00022821"/>
    </source>
</evidence>
<feature type="signal peptide" evidence="13">
    <location>
        <begin position="1"/>
        <end position="24"/>
    </location>
</feature>
<dbReference type="Proteomes" id="UP000187609">
    <property type="component" value="Unassembled WGS sequence"/>
</dbReference>
<keyword evidence="7 12" id="KW-0378">Hydrolase</keyword>
<dbReference type="FunFam" id="3.20.20.80:FF:000002">
    <property type="entry name" value="Glucan endo-1,3-beta-glucosidase 3"/>
    <property type="match status" value="1"/>
</dbReference>
<dbReference type="GO" id="GO:0005886">
    <property type="term" value="C:plasma membrane"/>
    <property type="evidence" value="ECO:0007669"/>
    <property type="project" value="UniProtKB-SubCell"/>
</dbReference>
<organism evidence="15 16">
    <name type="scientific">Nicotiana attenuata</name>
    <name type="common">Coyote tobacco</name>
    <dbReference type="NCBI Taxonomy" id="49451"/>
    <lineage>
        <taxon>Eukaryota</taxon>
        <taxon>Viridiplantae</taxon>
        <taxon>Streptophyta</taxon>
        <taxon>Embryophyta</taxon>
        <taxon>Tracheophyta</taxon>
        <taxon>Spermatophyta</taxon>
        <taxon>Magnoliopsida</taxon>
        <taxon>eudicotyledons</taxon>
        <taxon>Gunneridae</taxon>
        <taxon>Pentapetalae</taxon>
        <taxon>asterids</taxon>
        <taxon>lamiids</taxon>
        <taxon>Solanales</taxon>
        <taxon>Solanaceae</taxon>
        <taxon>Nicotianoideae</taxon>
        <taxon>Nicotianeae</taxon>
        <taxon>Nicotiana</taxon>
    </lineage>
</organism>
<evidence type="ECO:0000313" key="16">
    <source>
        <dbReference type="Proteomes" id="UP000187609"/>
    </source>
</evidence>
<keyword evidence="8" id="KW-0611">Plant defense</keyword>
<keyword evidence="16" id="KW-1185">Reference proteome</keyword>
<dbReference type="AlphaFoldDB" id="A0A1J6IB93"/>
<comment type="similarity">
    <text evidence="3 11">Belongs to the glycosyl hydrolase 17 family.</text>
</comment>
<dbReference type="InterPro" id="IPR044965">
    <property type="entry name" value="Glyco_hydro_17_plant"/>
</dbReference>
<evidence type="ECO:0000256" key="12">
    <source>
        <dbReference type="RuleBase" id="RU004336"/>
    </source>
</evidence>
<keyword evidence="9" id="KW-1015">Disulfide bond</keyword>
<dbReference type="OrthoDB" id="1938138at2759"/>
<dbReference type="FunFam" id="1.20.58.1040:FF:000003">
    <property type="entry name" value="glucan endo-1,3-beta-glucosidase 7"/>
    <property type="match status" value="1"/>
</dbReference>
<comment type="caution">
    <text evidence="15">The sequence shown here is derived from an EMBL/GenBank/DDBJ whole genome shotgun (WGS) entry which is preliminary data.</text>
</comment>
<evidence type="ECO:0000256" key="5">
    <source>
        <dbReference type="ARBA" id="ARBA00022622"/>
    </source>
</evidence>
<dbReference type="PANTHER" id="PTHR32227">
    <property type="entry name" value="GLUCAN ENDO-1,3-BETA-GLUCOSIDASE BG1-RELATED-RELATED"/>
    <property type="match status" value="1"/>
</dbReference>
<evidence type="ECO:0000313" key="15">
    <source>
        <dbReference type="EMBL" id="OIT02293.1"/>
    </source>
</evidence>
<keyword evidence="5" id="KW-0336">GPI-anchor</keyword>
<dbReference type="Pfam" id="PF07983">
    <property type="entry name" value="X8"/>
    <property type="match status" value="1"/>
</dbReference>
<proteinExistence type="inferred from homology"/>
<dbReference type="EMBL" id="MJEQ01037188">
    <property type="protein sequence ID" value="OIT02293.1"/>
    <property type="molecule type" value="Genomic_DNA"/>
</dbReference>
<dbReference type="GeneID" id="109228277"/>
<dbReference type="InterPro" id="IPR012946">
    <property type="entry name" value="X8"/>
</dbReference>
<dbReference type="Gene3D" id="3.20.20.80">
    <property type="entry name" value="Glycosidases"/>
    <property type="match status" value="1"/>
</dbReference>
<dbReference type="InterPro" id="IPR017853">
    <property type="entry name" value="GH"/>
</dbReference>
<keyword evidence="6 13" id="KW-0732">Signal</keyword>
<keyword evidence="5" id="KW-0325">Glycoprotein</keyword>
<dbReference type="Gramene" id="OIT02293">
    <property type="protein sequence ID" value="OIT02293"/>
    <property type="gene ID" value="A4A49_37605"/>
</dbReference>
<dbReference type="Gene3D" id="1.20.58.1040">
    <property type="match status" value="1"/>
</dbReference>
<evidence type="ECO:0000256" key="9">
    <source>
        <dbReference type="ARBA" id="ARBA00023157"/>
    </source>
</evidence>
<name>A0A1J6IB93_NICAT</name>
<sequence>MAKLCFIHTLCPFIFLFFCNGSLGDYLIGVNYGTVADNLPPPTQVAAFIRDQTTINKIKIFDANPEIIRAFANTGVWVKITVPNGDILTVSKPAGAQSWVDENVVPYYPQTKIDRICVGNEVIATSDKNLIAHLVPAMKAIHEALLQVGINDIQVSTPHSLGIMSRSEPPSSGRFRRGYDRVIFAPMLEFHRETKSPFMICPYPYFGFNDKTLDYALFKPNAGVYDEVTGMNYTNMFDAQVDAVYSAMKLLDYDDVDIVVAETGWPSAGDPNQPGVSLENAVSYNVNLVRHVNSGVGTPLMPNRTFETYVFSLFNEDLKPSTSERNFGLFRPDFSPVYDVGVLRNTQTSPPAMAPEVDKKWCVPRTDASDAALQSNIDFVCSSGIDCQPIQDGGSCYEPNTVRAHAAYSMNAYYQANGRKDLDCDFINTGVVTMSDPSYEACTYAA</sequence>
<dbReference type="InterPro" id="IPR000490">
    <property type="entry name" value="Glyco_hydro_17"/>
</dbReference>
<evidence type="ECO:0000256" key="13">
    <source>
        <dbReference type="SAM" id="SignalP"/>
    </source>
</evidence>
<dbReference type="SUPFAM" id="SSF51445">
    <property type="entry name" value="(Trans)glycosidases"/>
    <property type="match status" value="1"/>
</dbReference>
<dbReference type="PROSITE" id="PS00587">
    <property type="entry name" value="GLYCOSYL_HYDROL_F17"/>
    <property type="match status" value="1"/>
</dbReference>
<keyword evidence="5" id="KW-0472">Membrane</keyword>
<dbReference type="GO" id="GO:0098552">
    <property type="term" value="C:side of membrane"/>
    <property type="evidence" value="ECO:0007669"/>
    <property type="project" value="UniProtKB-KW"/>
</dbReference>
<dbReference type="GO" id="GO:0042973">
    <property type="term" value="F:glucan endo-1,3-beta-D-glucosidase activity"/>
    <property type="evidence" value="ECO:0007669"/>
    <property type="project" value="UniProtKB-EC"/>
</dbReference>
<dbReference type="STRING" id="49451.A0A1J6IB93"/>
<evidence type="ECO:0000256" key="3">
    <source>
        <dbReference type="ARBA" id="ARBA00008773"/>
    </source>
</evidence>
<reference evidence="15" key="1">
    <citation type="submission" date="2016-11" db="EMBL/GenBank/DDBJ databases">
        <title>The genome of Nicotiana attenuata.</title>
        <authorList>
            <person name="Xu S."/>
            <person name="Brockmoeller T."/>
            <person name="Gaquerel E."/>
            <person name="Navarro A."/>
            <person name="Kuhl H."/>
            <person name="Gase K."/>
            <person name="Ling Z."/>
            <person name="Zhou W."/>
            <person name="Kreitzer C."/>
            <person name="Stanke M."/>
            <person name="Tang H."/>
            <person name="Lyons E."/>
            <person name="Pandey P."/>
            <person name="Pandey S.P."/>
            <person name="Timmermann B."/>
            <person name="Baldwin I.T."/>
        </authorList>
    </citation>
    <scope>NUCLEOTIDE SEQUENCE [LARGE SCALE GENOMIC DNA]</scope>
    <source>
        <strain evidence="15">UT</strain>
    </source>
</reference>
<evidence type="ECO:0000256" key="2">
    <source>
        <dbReference type="ARBA" id="ARBA00004609"/>
    </source>
</evidence>
<dbReference type="KEGG" id="nau:109228277"/>
<protein>
    <recommendedName>
        <fullName evidence="4">glucan endo-1,3-beta-D-glucosidase</fullName>
        <ecNumber evidence="4">3.2.1.39</ecNumber>
    </recommendedName>
</protein>
<dbReference type="Pfam" id="PF00332">
    <property type="entry name" value="Glyco_hydro_17"/>
    <property type="match status" value="1"/>
</dbReference>
<dbReference type="SMART" id="SM00768">
    <property type="entry name" value="X8"/>
    <property type="match status" value="1"/>
</dbReference>
<dbReference type="EC" id="3.2.1.39" evidence="4"/>
<keyword evidence="5" id="KW-0449">Lipoprotein</keyword>
<evidence type="ECO:0000259" key="14">
    <source>
        <dbReference type="SMART" id="SM00768"/>
    </source>
</evidence>
<evidence type="ECO:0000256" key="6">
    <source>
        <dbReference type="ARBA" id="ARBA00022729"/>
    </source>
</evidence>
<feature type="chain" id="PRO_5012407968" description="glucan endo-1,3-beta-D-glucosidase" evidence="13">
    <location>
        <begin position="25"/>
        <end position="446"/>
    </location>
</feature>
<evidence type="ECO:0000256" key="10">
    <source>
        <dbReference type="ARBA" id="ARBA00023295"/>
    </source>
</evidence>
<evidence type="ECO:0000256" key="4">
    <source>
        <dbReference type="ARBA" id="ARBA00012780"/>
    </source>
</evidence>
<comment type="catalytic activity">
    <reaction evidence="1">
        <text>Hydrolysis of (1-&gt;3)-beta-D-glucosidic linkages in (1-&gt;3)-beta-D-glucans.</text>
        <dbReference type="EC" id="3.2.1.39"/>
    </reaction>
</comment>
<gene>
    <name evidence="15" type="primary">GLC1_3</name>
    <name evidence="15" type="ORF">A4A49_37605</name>
</gene>
<evidence type="ECO:0000256" key="1">
    <source>
        <dbReference type="ARBA" id="ARBA00000382"/>
    </source>
</evidence>
<keyword evidence="10 12" id="KW-0326">Glycosidase</keyword>
<dbReference type="GO" id="GO:0006952">
    <property type="term" value="P:defense response"/>
    <property type="evidence" value="ECO:0007669"/>
    <property type="project" value="UniProtKB-KW"/>
</dbReference>
<comment type="subcellular location">
    <subcellularLocation>
        <location evidence="2">Cell membrane</location>
        <topology evidence="2">Lipid-anchor</topology>
        <topology evidence="2">GPI-anchor</topology>
    </subcellularLocation>
</comment>
<feature type="domain" description="X8" evidence="14">
    <location>
        <begin position="360"/>
        <end position="444"/>
    </location>
</feature>